<dbReference type="Proteomes" id="UP000019151">
    <property type="component" value="Chromosome"/>
</dbReference>
<name>W0RF90_9BACT</name>
<keyword evidence="1" id="KW-0732">Signal</keyword>
<dbReference type="STRING" id="861299.J421_2202"/>
<evidence type="ECO:0000313" key="3">
    <source>
        <dbReference type="Proteomes" id="UP000019151"/>
    </source>
</evidence>
<accession>W0RF90</accession>
<evidence type="ECO:0008006" key="4">
    <source>
        <dbReference type="Google" id="ProtNLM"/>
    </source>
</evidence>
<dbReference type="HOGENOM" id="CLU_045808_0_0_0"/>
<dbReference type="InterPro" id="IPR013784">
    <property type="entry name" value="Carb-bd-like_fold"/>
</dbReference>
<dbReference type="EMBL" id="CP007128">
    <property type="protein sequence ID" value="AHG89739.1"/>
    <property type="molecule type" value="Genomic_DNA"/>
</dbReference>
<dbReference type="InParanoid" id="W0RF90"/>
<dbReference type="eggNOG" id="COG3419">
    <property type="taxonomic scope" value="Bacteria"/>
</dbReference>
<dbReference type="SUPFAM" id="SSF49452">
    <property type="entry name" value="Starch-binding domain-like"/>
    <property type="match status" value="1"/>
</dbReference>
<dbReference type="KEGG" id="gba:J421_2202"/>
<dbReference type="GO" id="GO:0030246">
    <property type="term" value="F:carbohydrate binding"/>
    <property type="evidence" value="ECO:0007669"/>
    <property type="project" value="InterPro"/>
</dbReference>
<reference evidence="2 3" key="1">
    <citation type="journal article" date="2014" name="Genome Announc.">
        <title>Genome Sequence and Methylome of Soil Bacterium Gemmatirosa kalamazoonensis KBS708T, a Member of the Rarely Cultivated Gemmatimonadetes Phylum.</title>
        <authorList>
            <person name="Debruyn J.M."/>
            <person name="Radosevich M."/>
            <person name="Wommack K.E."/>
            <person name="Polson S.W."/>
            <person name="Hauser L.J."/>
            <person name="Fawaz M.N."/>
            <person name="Korlach J."/>
            <person name="Tsai Y.C."/>
        </authorList>
    </citation>
    <scope>NUCLEOTIDE SEQUENCE [LARGE SCALE GENOMIC DNA]</scope>
    <source>
        <strain evidence="2 3">KBS708</strain>
    </source>
</reference>
<dbReference type="Gene3D" id="2.60.40.1120">
    <property type="entry name" value="Carboxypeptidase-like, regulatory domain"/>
    <property type="match status" value="1"/>
</dbReference>
<organism evidence="2 3">
    <name type="scientific">Gemmatirosa kalamazoonensis</name>
    <dbReference type="NCBI Taxonomy" id="861299"/>
    <lineage>
        <taxon>Bacteria</taxon>
        <taxon>Pseudomonadati</taxon>
        <taxon>Gemmatimonadota</taxon>
        <taxon>Gemmatimonadia</taxon>
        <taxon>Gemmatimonadales</taxon>
        <taxon>Gemmatimonadaceae</taxon>
        <taxon>Gemmatirosa</taxon>
    </lineage>
</organism>
<dbReference type="AlphaFoldDB" id="W0RF90"/>
<dbReference type="SUPFAM" id="SSF49464">
    <property type="entry name" value="Carboxypeptidase regulatory domain-like"/>
    <property type="match status" value="1"/>
</dbReference>
<feature type="signal peptide" evidence="1">
    <location>
        <begin position="1"/>
        <end position="25"/>
    </location>
</feature>
<dbReference type="RefSeq" id="WP_104022507.1">
    <property type="nucleotide sequence ID" value="NZ_CP007128.1"/>
</dbReference>
<evidence type="ECO:0000313" key="2">
    <source>
        <dbReference type="EMBL" id="AHG89739.1"/>
    </source>
</evidence>
<sequence>MRSRRVAAVASFCAALALGHRVAGAQQSTSALGAVHGVVYDSLTRGRLARAYVQIVRADDLDGGRTVVADSAGALRIDSLAQGRYLVGFFHPLLDLLRVQARPKVVEIGADGGAVRVDLAVPDLARVRPVVCGSPQAPTDSSSVVAGRVRDAADGAAVANATVVLTWTERSLGTGGLHKEHRRVPVITGPGGSFVVCGVPAGEEIVVAAAAPGRASGEIALEIPTRGLVVRDLSLGDTTAADTMAVATPVTRGTARVTGVVRDSAGRAVPGARVSLWDAAADVSAGADGEFSLGGLPAGTRTLEVRAIGFGLRRVAIDLAPGRVATVNVRLDRAQTLAPVTILGRPTSGLAGFLERRAHNRGGRYITPADIARLRTSNVTDALRAMPGLRIIPDRHGGVIILGRSLHSQLTGARCLSAIYLDGQTLPPGDDLGRWVGPGQVAGIEVYSDEPYAPPQYRDPDFEGCSVLLVWTRRR</sequence>
<dbReference type="Pfam" id="PF13620">
    <property type="entry name" value="CarboxypepD_reg"/>
    <property type="match status" value="1"/>
</dbReference>
<evidence type="ECO:0000256" key="1">
    <source>
        <dbReference type="SAM" id="SignalP"/>
    </source>
</evidence>
<protein>
    <recommendedName>
        <fullName evidence="4">TonB-dependent receptor plug</fullName>
    </recommendedName>
</protein>
<keyword evidence="3" id="KW-1185">Reference proteome</keyword>
<dbReference type="OrthoDB" id="241498at2"/>
<proteinExistence type="predicted"/>
<dbReference type="InterPro" id="IPR008969">
    <property type="entry name" value="CarboxyPept-like_regulatory"/>
</dbReference>
<gene>
    <name evidence="2" type="ORF">J421_2202</name>
</gene>
<feature type="chain" id="PRO_5004794036" description="TonB-dependent receptor plug" evidence="1">
    <location>
        <begin position="26"/>
        <end position="475"/>
    </location>
</feature>